<organism evidence="1 2">
    <name type="scientific">Aeromicrobium endophyticum</name>
    <dbReference type="NCBI Taxonomy" id="2292704"/>
    <lineage>
        <taxon>Bacteria</taxon>
        <taxon>Bacillati</taxon>
        <taxon>Actinomycetota</taxon>
        <taxon>Actinomycetes</taxon>
        <taxon>Propionibacteriales</taxon>
        <taxon>Nocardioidaceae</taxon>
        <taxon>Aeromicrobium</taxon>
    </lineage>
</organism>
<dbReference type="Proteomes" id="UP000265581">
    <property type="component" value="Unassembled WGS sequence"/>
</dbReference>
<dbReference type="RefSeq" id="WP_119702488.1">
    <property type="nucleotide sequence ID" value="NZ_JBHSOI010000001.1"/>
</dbReference>
<dbReference type="EMBL" id="QUBR01000001">
    <property type="protein sequence ID" value="REK72359.1"/>
    <property type="molecule type" value="Genomic_DNA"/>
</dbReference>
<proteinExistence type="predicted"/>
<keyword evidence="2" id="KW-1185">Reference proteome</keyword>
<evidence type="ECO:0000313" key="2">
    <source>
        <dbReference type="Proteomes" id="UP000265581"/>
    </source>
</evidence>
<gene>
    <name evidence="1" type="ORF">DX116_01595</name>
</gene>
<sequence>MNTRRGRAVVPLAAVLVITLAGCSGRDGDPADVLQSVSPPGAGSTAWRYDVEALSEVAGDDYEEVRGQVAVSGAGADERGPAGGDRYAAGWSRTVAQSTSDDACDDLAAWFSDNAQHLPGDLDESLGRVPSVRTMHRRCVQAASVRAPDGGSTSDVFLTYPNSEHDGYRYGMFAEMRTRGTGHRLAAVFMAVKQP</sequence>
<comment type="caution">
    <text evidence="1">The sequence shown here is derived from an EMBL/GenBank/DDBJ whole genome shotgun (WGS) entry which is preliminary data.</text>
</comment>
<dbReference type="AlphaFoldDB" id="A0A371P8X8"/>
<evidence type="ECO:0000313" key="1">
    <source>
        <dbReference type="EMBL" id="REK72359.1"/>
    </source>
</evidence>
<dbReference type="PROSITE" id="PS51257">
    <property type="entry name" value="PROKAR_LIPOPROTEIN"/>
    <property type="match status" value="1"/>
</dbReference>
<dbReference type="OrthoDB" id="9762169at2"/>
<accession>A0A371P8X8</accession>
<name>A0A371P8X8_9ACTN</name>
<reference evidence="1 2" key="1">
    <citation type="submission" date="2018-08" db="EMBL/GenBank/DDBJ databases">
        <title>Aeromicrobium sp. M2KJ-4, whole genome shotgun sequence.</title>
        <authorList>
            <person name="Tuo L."/>
        </authorList>
    </citation>
    <scope>NUCLEOTIDE SEQUENCE [LARGE SCALE GENOMIC DNA]</scope>
    <source>
        <strain evidence="1 2">M2KJ-4</strain>
    </source>
</reference>
<protein>
    <submittedName>
        <fullName evidence="1">Uncharacterized protein</fullName>
    </submittedName>
</protein>